<reference evidence="2 3" key="1">
    <citation type="journal article" date="2016" name="Nat. Commun.">
        <title>Thousands of microbial genomes shed light on interconnected biogeochemical processes in an aquifer system.</title>
        <authorList>
            <person name="Anantharaman K."/>
            <person name="Brown C.T."/>
            <person name="Hug L.A."/>
            <person name="Sharon I."/>
            <person name="Castelle C.J."/>
            <person name="Probst A.J."/>
            <person name="Thomas B.C."/>
            <person name="Singh A."/>
            <person name="Wilkins M.J."/>
            <person name="Karaoz U."/>
            <person name="Brodie E.L."/>
            <person name="Williams K.H."/>
            <person name="Hubbard S.S."/>
            <person name="Banfield J.F."/>
        </authorList>
    </citation>
    <scope>NUCLEOTIDE SEQUENCE [LARGE SCALE GENOMIC DNA]</scope>
</reference>
<dbReference type="PROSITE" id="PS50846">
    <property type="entry name" value="HMA_2"/>
    <property type="match status" value="1"/>
</dbReference>
<organism evidence="2 3">
    <name type="scientific">Candidatus Magasanikbacteria bacterium RIFOXYD2_FULL_36_9</name>
    <dbReference type="NCBI Taxonomy" id="1798707"/>
    <lineage>
        <taxon>Bacteria</taxon>
        <taxon>Candidatus Magasanikiibacteriota</taxon>
    </lineage>
</organism>
<feature type="domain" description="HMA" evidence="1">
    <location>
        <begin position="2"/>
        <end position="68"/>
    </location>
</feature>
<dbReference type="Pfam" id="PF00403">
    <property type="entry name" value="HMA"/>
    <property type="match status" value="1"/>
</dbReference>
<protein>
    <recommendedName>
        <fullName evidence="1">HMA domain-containing protein</fullName>
    </recommendedName>
</protein>
<proteinExistence type="predicted"/>
<dbReference type="InterPro" id="IPR006121">
    <property type="entry name" value="HMA_dom"/>
</dbReference>
<comment type="caution">
    <text evidence="2">The sequence shown here is derived from an EMBL/GenBank/DDBJ whole genome shotgun (WGS) entry which is preliminary data.</text>
</comment>
<accession>A0A1F6NYM9</accession>
<gene>
    <name evidence="2" type="ORF">A2537_02060</name>
</gene>
<dbReference type="InterPro" id="IPR036163">
    <property type="entry name" value="HMA_dom_sf"/>
</dbReference>
<dbReference type="Gene3D" id="3.30.70.100">
    <property type="match status" value="1"/>
</dbReference>
<dbReference type="CDD" id="cd00371">
    <property type="entry name" value="HMA"/>
    <property type="match status" value="1"/>
</dbReference>
<evidence type="ECO:0000313" key="2">
    <source>
        <dbReference type="EMBL" id="OGH88930.1"/>
    </source>
</evidence>
<dbReference type="AlphaFoldDB" id="A0A1F6NYM9"/>
<dbReference type="GO" id="GO:0046872">
    <property type="term" value="F:metal ion binding"/>
    <property type="evidence" value="ECO:0007669"/>
    <property type="project" value="InterPro"/>
</dbReference>
<dbReference type="EMBL" id="MFRC01000057">
    <property type="protein sequence ID" value="OGH88930.1"/>
    <property type="molecule type" value="Genomic_DNA"/>
</dbReference>
<sequence length="68" mass="7625">MIKTNFKITNLDCEACIKLSTMALKKLPSVQTVKINLESGATEVESNQELEWEDIKTALVEVDKIAEK</sequence>
<dbReference type="Proteomes" id="UP000178490">
    <property type="component" value="Unassembled WGS sequence"/>
</dbReference>
<dbReference type="SUPFAM" id="SSF55008">
    <property type="entry name" value="HMA, heavy metal-associated domain"/>
    <property type="match status" value="1"/>
</dbReference>
<evidence type="ECO:0000259" key="1">
    <source>
        <dbReference type="PROSITE" id="PS50846"/>
    </source>
</evidence>
<name>A0A1F6NYM9_9BACT</name>
<evidence type="ECO:0000313" key="3">
    <source>
        <dbReference type="Proteomes" id="UP000178490"/>
    </source>
</evidence>